<evidence type="ECO:0000256" key="7">
    <source>
        <dbReference type="ARBA" id="ARBA00023136"/>
    </source>
</evidence>
<dbReference type="AlphaFoldDB" id="A0A1J0GDI9"/>
<dbReference type="SMART" id="SM00793">
    <property type="entry name" value="AgrB"/>
    <property type="match status" value="1"/>
</dbReference>
<evidence type="ECO:0000256" key="6">
    <source>
        <dbReference type="ARBA" id="ARBA00022989"/>
    </source>
</evidence>
<evidence type="ECO:0000313" key="9">
    <source>
        <dbReference type="EMBL" id="APC39355.1"/>
    </source>
</evidence>
<dbReference type="InterPro" id="IPR006741">
    <property type="entry name" value="AgrB"/>
</dbReference>
<dbReference type="STRING" id="1552.A7L45_04415"/>
<evidence type="ECO:0000256" key="4">
    <source>
        <dbReference type="ARBA" id="ARBA00022692"/>
    </source>
</evidence>
<keyword evidence="10" id="KW-1185">Reference proteome</keyword>
<evidence type="ECO:0000256" key="2">
    <source>
        <dbReference type="ARBA" id="ARBA00022654"/>
    </source>
</evidence>
<evidence type="ECO:0000256" key="5">
    <source>
        <dbReference type="ARBA" id="ARBA00022801"/>
    </source>
</evidence>
<sequence>MEKISNNIANKVALELSLDEDNKEVIAYGAFALMQMFVSMIFVFLFGLLFNIAIEALIISFTAAILRKYSGGVHASSPGNCTFIGTIVSVGQAILISLLISFVANLKLIIILGVIVFIWSYYIIYKLAPVDSASKPIVKQEKRNRMKKGSIILLSVYLVITVFLILLYISSGEKKLIFYVLCLYSGTLWQIFTLIPLGHLLVGKVDHLLNHIYIKERR</sequence>
<keyword evidence="1" id="KW-1003">Cell membrane</keyword>
<feature type="transmembrane region" description="Helical" evidence="8">
    <location>
        <begin position="52"/>
        <end position="69"/>
    </location>
</feature>
<feature type="transmembrane region" description="Helical" evidence="8">
    <location>
        <begin position="108"/>
        <end position="128"/>
    </location>
</feature>
<dbReference type="RefSeq" id="WP_071611648.1">
    <property type="nucleotide sequence ID" value="NZ_CP015756.1"/>
</dbReference>
<dbReference type="GO" id="GO:0016020">
    <property type="term" value="C:membrane"/>
    <property type="evidence" value="ECO:0007669"/>
    <property type="project" value="InterPro"/>
</dbReference>
<evidence type="ECO:0000256" key="8">
    <source>
        <dbReference type="SAM" id="Phobius"/>
    </source>
</evidence>
<dbReference type="KEGG" id="ceu:A7L45_04415"/>
<name>A0A1J0GDI9_9CLOT</name>
<keyword evidence="3" id="KW-0645">Protease</keyword>
<dbReference type="OrthoDB" id="2854767at2"/>
<dbReference type="Pfam" id="PF04647">
    <property type="entry name" value="AgrB"/>
    <property type="match status" value="1"/>
</dbReference>
<evidence type="ECO:0000313" key="10">
    <source>
        <dbReference type="Proteomes" id="UP000182569"/>
    </source>
</evidence>
<feature type="transmembrane region" description="Helical" evidence="8">
    <location>
        <begin position="176"/>
        <end position="202"/>
    </location>
</feature>
<organism evidence="9 10">
    <name type="scientific">Clostridium estertheticum subsp. estertheticum</name>
    <dbReference type="NCBI Taxonomy" id="1552"/>
    <lineage>
        <taxon>Bacteria</taxon>
        <taxon>Bacillati</taxon>
        <taxon>Bacillota</taxon>
        <taxon>Clostridia</taxon>
        <taxon>Eubacteriales</taxon>
        <taxon>Clostridiaceae</taxon>
        <taxon>Clostridium</taxon>
    </lineage>
</organism>
<keyword evidence="4 8" id="KW-0812">Transmembrane</keyword>
<reference evidence="10" key="1">
    <citation type="journal article" date="2016" name="Front. Microbiol.">
        <title>Complete Genome Sequence of Clostridium estertheticum DSM 8809, a Microbe Identified in Spoiled Vacuum Packed Beef.</title>
        <authorList>
            <person name="Yu Z."/>
            <person name="Gunn L."/>
            <person name="Brennan E."/>
            <person name="Reid R."/>
            <person name="Wall P.G."/>
            <person name="Gaora O.P."/>
            <person name="Hurley D."/>
            <person name="Bolton D."/>
            <person name="Fanning S."/>
        </authorList>
    </citation>
    <scope>NUCLEOTIDE SEQUENCE [LARGE SCALE GENOMIC DNA]</scope>
    <source>
        <strain evidence="10">DSM 8809</strain>
    </source>
</reference>
<protein>
    <submittedName>
        <fullName evidence="9">Accessory regulator AgrB</fullName>
    </submittedName>
</protein>
<dbReference type="GO" id="GO:0009372">
    <property type="term" value="P:quorum sensing"/>
    <property type="evidence" value="ECO:0007669"/>
    <property type="project" value="UniProtKB-KW"/>
</dbReference>
<keyword evidence="5" id="KW-0378">Hydrolase</keyword>
<dbReference type="EMBL" id="CP015756">
    <property type="protein sequence ID" value="APC39355.1"/>
    <property type="molecule type" value="Genomic_DNA"/>
</dbReference>
<proteinExistence type="predicted"/>
<feature type="transmembrane region" description="Helical" evidence="8">
    <location>
        <begin position="149"/>
        <end position="170"/>
    </location>
</feature>
<dbReference type="GO" id="GO:0006508">
    <property type="term" value="P:proteolysis"/>
    <property type="evidence" value="ECO:0007669"/>
    <property type="project" value="UniProtKB-KW"/>
</dbReference>
<keyword evidence="6 8" id="KW-1133">Transmembrane helix</keyword>
<evidence type="ECO:0000256" key="3">
    <source>
        <dbReference type="ARBA" id="ARBA00022670"/>
    </source>
</evidence>
<accession>A0A1J0GDI9</accession>
<dbReference type="Proteomes" id="UP000182569">
    <property type="component" value="Chromosome"/>
</dbReference>
<gene>
    <name evidence="9" type="ORF">A7L45_04415</name>
</gene>
<dbReference type="GO" id="GO:0008233">
    <property type="term" value="F:peptidase activity"/>
    <property type="evidence" value="ECO:0007669"/>
    <property type="project" value="UniProtKB-KW"/>
</dbReference>
<keyword evidence="7 8" id="KW-0472">Membrane</keyword>
<keyword evidence="2" id="KW-0673">Quorum sensing</keyword>
<evidence type="ECO:0000256" key="1">
    <source>
        <dbReference type="ARBA" id="ARBA00022475"/>
    </source>
</evidence>
<feature type="transmembrane region" description="Helical" evidence="8">
    <location>
        <begin position="81"/>
        <end position="102"/>
    </location>
</feature>